<proteinExistence type="predicted"/>
<accession>A0A1K1NH92</accession>
<sequence>MNIVSEGDAVSQTKHANSSNIHSGRIQLKSDRYKDYVRFKNKSADMNLDYWFNINGWMNYFLKKLGS</sequence>
<keyword evidence="5" id="KW-1185">Reference proteome</keyword>
<dbReference type="AlphaFoldDB" id="A0A1K1NH92"/>
<dbReference type="EMBL" id="FPIZ01000003">
    <property type="protein sequence ID" value="SFW34687.1"/>
    <property type="molecule type" value="Genomic_DNA"/>
</dbReference>
<reference evidence="2 4" key="1">
    <citation type="submission" date="2016-11" db="EMBL/GenBank/DDBJ databases">
        <authorList>
            <person name="Jaros S."/>
            <person name="Januszkiewicz K."/>
            <person name="Wedrychowicz H."/>
        </authorList>
    </citation>
    <scope>NUCLEOTIDE SEQUENCE [LARGE SCALE GENOMIC DNA]</scope>
    <source>
        <strain evidence="2 4">DSM 784</strain>
    </source>
</reference>
<feature type="region of interest" description="Disordered" evidence="1">
    <location>
        <begin position="1"/>
        <end position="23"/>
    </location>
</feature>
<gene>
    <name evidence="2" type="ORF">SAMN05661012_01306</name>
    <name evidence="3" type="ORF">SR876_06530</name>
</gene>
<organism evidence="2 4">
    <name type="scientific">Chitinophaga sancti</name>
    <dbReference type="NCBI Taxonomy" id="1004"/>
    <lineage>
        <taxon>Bacteria</taxon>
        <taxon>Pseudomonadati</taxon>
        <taxon>Bacteroidota</taxon>
        <taxon>Chitinophagia</taxon>
        <taxon>Chitinophagales</taxon>
        <taxon>Chitinophagaceae</taxon>
        <taxon>Chitinophaga</taxon>
    </lineage>
</organism>
<evidence type="ECO:0000313" key="4">
    <source>
        <dbReference type="Proteomes" id="UP000183788"/>
    </source>
</evidence>
<feature type="compositionally biased region" description="Polar residues" evidence="1">
    <location>
        <begin position="10"/>
        <end position="22"/>
    </location>
</feature>
<dbReference type="RefSeq" id="WP_072358088.1">
    <property type="nucleotide sequence ID" value="NZ_CBHWAX010000085.1"/>
</dbReference>
<protein>
    <submittedName>
        <fullName evidence="2">Uncharacterized protein</fullName>
    </submittedName>
</protein>
<evidence type="ECO:0000313" key="3">
    <source>
        <dbReference type="EMBL" id="WQG91148.1"/>
    </source>
</evidence>
<evidence type="ECO:0000256" key="1">
    <source>
        <dbReference type="SAM" id="MobiDB-lite"/>
    </source>
</evidence>
<dbReference type="Proteomes" id="UP001326715">
    <property type="component" value="Chromosome"/>
</dbReference>
<evidence type="ECO:0000313" key="5">
    <source>
        <dbReference type="Proteomes" id="UP001326715"/>
    </source>
</evidence>
<reference evidence="3 5" key="2">
    <citation type="submission" date="2023-11" db="EMBL/GenBank/DDBJ databases">
        <title>MicrobeMod: A computational toolkit for identifying prokaryotic methylation and restriction-modification with nanopore sequencing.</title>
        <authorList>
            <person name="Crits-Christoph A."/>
            <person name="Kang S.C."/>
            <person name="Lee H."/>
            <person name="Ostrov N."/>
        </authorList>
    </citation>
    <scope>NUCLEOTIDE SEQUENCE [LARGE SCALE GENOMIC DNA]</scope>
    <source>
        <strain evidence="3 5">ATCC 23090</strain>
    </source>
</reference>
<name>A0A1K1NH92_9BACT</name>
<evidence type="ECO:0000313" key="2">
    <source>
        <dbReference type="EMBL" id="SFW34687.1"/>
    </source>
</evidence>
<dbReference type="Proteomes" id="UP000183788">
    <property type="component" value="Unassembled WGS sequence"/>
</dbReference>
<dbReference type="EMBL" id="CP140154">
    <property type="protein sequence ID" value="WQG91148.1"/>
    <property type="molecule type" value="Genomic_DNA"/>
</dbReference>